<sequence>MKNKLLVSICLLLALTSYSQNLKKDWKDLTDVNFEYKFLDEFGDKFLVPEFGESVKKLENKKIQIKGYVLDLLENSKSYLLSKQPMASCFFCGMAGPETIIELQFAEEQNLKTDMIITVEGTFKLNKEDINHCNFIMSDVKIIEN</sequence>
<gene>
    <name evidence="2" type="ORF">SAMN04488096_101104</name>
</gene>
<feature type="chain" id="PRO_5012251845" description="DUF3299 domain-containing protein" evidence="1">
    <location>
        <begin position="20"/>
        <end position="145"/>
    </location>
</feature>
<feature type="signal peptide" evidence="1">
    <location>
        <begin position="1"/>
        <end position="19"/>
    </location>
</feature>
<evidence type="ECO:0000313" key="2">
    <source>
        <dbReference type="EMBL" id="SHI32025.1"/>
    </source>
</evidence>
<proteinExistence type="predicted"/>
<dbReference type="Gene3D" id="2.40.50.870">
    <property type="entry name" value="Protein of unknown function (DUF3299)"/>
    <property type="match status" value="1"/>
</dbReference>
<keyword evidence="1" id="KW-0732">Signal</keyword>
<dbReference type="OrthoDB" id="1348500at2"/>
<dbReference type="RefSeq" id="WP_073147145.1">
    <property type="nucleotide sequence ID" value="NZ_FQYY01000001.1"/>
</dbReference>
<reference evidence="2 3" key="1">
    <citation type="submission" date="2016-11" db="EMBL/GenBank/DDBJ databases">
        <authorList>
            <person name="Jaros S."/>
            <person name="Januszkiewicz K."/>
            <person name="Wedrychowicz H."/>
        </authorList>
    </citation>
    <scope>NUCLEOTIDE SEQUENCE [LARGE SCALE GENOMIC DNA]</scope>
    <source>
        <strain evidence="2 3">DSM 21425</strain>
    </source>
</reference>
<protein>
    <recommendedName>
        <fullName evidence="4">DUF3299 domain-containing protein</fullName>
    </recommendedName>
</protein>
<keyword evidence="3" id="KW-1185">Reference proteome</keyword>
<accession>A0A1M6A6G9</accession>
<dbReference type="EMBL" id="FQYY01000001">
    <property type="protein sequence ID" value="SHI32025.1"/>
    <property type="molecule type" value="Genomic_DNA"/>
</dbReference>
<dbReference type="Proteomes" id="UP000184225">
    <property type="component" value="Unassembled WGS sequence"/>
</dbReference>
<evidence type="ECO:0000256" key="1">
    <source>
        <dbReference type="SAM" id="SignalP"/>
    </source>
</evidence>
<evidence type="ECO:0008006" key="4">
    <source>
        <dbReference type="Google" id="ProtNLM"/>
    </source>
</evidence>
<dbReference type="STRING" id="579105.SAMN04488096_101104"/>
<evidence type="ECO:0000313" key="3">
    <source>
        <dbReference type="Proteomes" id="UP000184225"/>
    </source>
</evidence>
<name>A0A1M6A6G9_9FLAO</name>
<dbReference type="AlphaFoldDB" id="A0A1M6A6G9"/>
<organism evidence="2 3">
    <name type="scientific">Mesonia phycicola</name>
    <dbReference type="NCBI Taxonomy" id="579105"/>
    <lineage>
        <taxon>Bacteria</taxon>
        <taxon>Pseudomonadati</taxon>
        <taxon>Bacteroidota</taxon>
        <taxon>Flavobacteriia</taxon>
        <taxon>Flavobacteriales</taxon>
        <taxon>Flavobacteriaceae</taxon>
        <taxon>Mesonia</taxon>
    </lineage>
</organism>